<dbReference type="Proteomes" id="UP000184612">
    <property type="component" value="Unassembled WGS sequence"/>
</dbReference>
<accession>A0A1M7YFE1</accession>
<proteinExistence type="predicted"/>
<protein>
    <recommendedName>
        <fullName evidence="3">DUF3783 domain-containing protein</fullName>
    </recommendedName>
</protein>
<evidence type="ECO:0008006" key="3">
    <source>
        <dbReference type="Google" id="ProtNLM"/>
    </source>
</evidence>
<dbReference type="OrthoDB" id="1049518at2"/>
<name>A0A1M7YFE1_9FIRM</name>
<gene>
    <name evidence="1" type="ORF">SAMN02745217_03145</name>
</gene>
<dbReference type="RefSeq" id="WP_073589799.1">
    <property type="nucleotide sequence ID" value="NZ_FRFD01000009.1"/>
</dbReference>
<dbReference type="Pfam" id="PF12646">
    <property type="entry name" value="DUF3783"/>
    <property type="match status" value="1"/>
</dbReference>
<evidence type="ECO:0000313" key="2">
    <source>
        <dbReference type="Proteomes" id="UP000184612"/>
    </source>
</evidence>
<dbReference type="AlphaFoldDB" id="A0A1M7YFE1"/>
<sequence>MKEKVLLFNIPLREKRLKIGRALLPLNIAVKAIERKEYGQSIGYLAGYKDMPETREIYDGEELEGEMVIMAGLSGGRTEMVLAALRKAGVQKTCLKAVLTDTNRFWNAKALYEELGKEYNRMNGQS</sequence>
<dbReference type="STRING" id="1121345.SAMN02745217_03145"/>
<evidence type="ECO:0000313" key="1">
    <source>
        <dbReference type="EMBL" id="SHO51367.1"/>
    </source>
</evidence>
<dbReference type="InterPro" id="IPR016621">
    <property type="entry name" value="UCP014543"/>
</dbReference>
<reference evidence="1 2" key="1">
    <citation type="submission" date="2016-12" db="EMBL/GenBank/DDBJ databases">
        <authorList>
            <person name="Song W.-J."/>
            <person name="Kurnit D.M."/>
        </authorList>
    </citation>
    <scope>NUCLEOTIDE SEQUENCE [LARGE SCALE GENOMIC DNA]</scope>
    <source>
        <strain evidence="1 2">DSM 12503</strain>
    </source>
</reference>
<dbReference type="EMBL" id="FRFD01000009">
    <property type="protein sequence ID" value="SHO51367.1"/>
    <property type="molecule type" value="Genomic_DNA"/>
</dbReference>
<organism evidence="1 2">
    <name type="scientific">Anaerocolumna xylanovorans DSM 12503</name>
    <dbReference type="NCBI Taxonomy" id="1121345"/>
    <lineage>
        <taxon>Bacteria</taxon>
        <taxon>Bacillati</taxon>
        <taxon>Bacillota</taxon>
        <taxon>Clostridia</taxon>
        <taxon>Lachnospirales</taxon>
        <taxon>Lachnospiraceae</taxon>
        <taxon>Anaerocolumna</taxon>
    </lineage>
</organism>
<keyword evidence="2" id="KW-1185">Reference proteome</keyword>